<protein>
    <submittedName>
        <fullName evidence="1">Uncharacterized protein</fullName>
    </submittedName>
</protein>
<organism evidence="1 2">
    <name type="scientific">Holothuria leucospilota</name>
    <name type="common">Black long sea cucumber</name>
    <name type="synonym">Mertensiothuria leucospilota</name>
    <dbReference type="NCBI Taxonomy" id="206669"/>
    <lineage>
        <taxon>Eukaryota</taxon>
        <taxon>Metazoa</taxon>
        <taxon>Echinodermata</taxon>
        <taxon>Eleutherozoa</taxon>
        <taxon>Echinozoa</taxon>
        <taxon>Holothuroidea</taxon>
        <taxon>Aspidochirotacea</taxon>
        <taxon>Aspidochirotida</taxon>
        <taxon>Holothuriidae</taxon>
        <taxon>Holothuria</taxon>
    </lineage>
</organism>
<dbReference type="PANTHER" id="PTHR37984:SF5">
    <property type="entry name" value="PROTEIN NYNRIN-LIKE"/>
    <property type="match status" value="1"/>
</dbReference>
<dbReference type="PANTHER" id="PTHR37984">
    <property type="entry name" value="PROTEIN CBG26694"/>
    <property type="match status" value="1"/>
</dbReference>
<proteinExistence type="predicted"/>
<reference evidence="1" key="1">
    <citation type="submission" date="2021-10" db="EMBL/GenBank/DDBJ databases">
        <title>Tropical sea cucumber genome reveals ecological adaptation and Cuvierian tubules defense mechanism.</title>
        <authorList>
            <person name="Chen T."/>
        </authorList>
    </citation>
    <scope>NUCLEOTIDE SEQUENCE</scope>
    <source>
        <strain evidence="1">Nanhai2018</strain>
        <tissue evidence="1">Muscle</tissue>
    </source>
</reference>
<evidence type="ECO:0000313" key="2">
    <source>
        <dbReference type="Proteomes" id="UP001152320"/>
    </source>
</evidence>
<dbReference type="Proteomes" id="UP001152320">
    <property type="component" value="Chromosome 10"/>
</dbReference>
<gene>
    <name evidence="1" type="ORF">HOLleu_22132</name>
</gene>
<accession>A0A9Q1BYG4</accession>
<dbReference type="AlphaFoldDB" id="A0A9Q1BYG4"/>
<comment type="caution">
    <text evidence="1">The sequence shown here is derived from an EMBL/GenBank/DDBJ whole genome shotgun (WGS) entry which is preliminary data.</text>
</comment>
<dbReference type="EMBL" id="JAIZAY010000010">
    <property type="protein sequence ID" value="KAJ8035047.1"/>
    <property type="molecule type" value="Genomic_DNA"/>
</dbReference>
<evidence type="ECO:0000313" key="1">
    <source>
        <dbReference type="EMBL" id="KAJ8035047.1"/>
    </source>
</evidence>
<dbReference type="OrthoDB" id="6428437at2759"/>
<dbReference type="InterPro" id="IPR050951">
    <property type="entry name" value="Retrovirus_Pol_polyprotein"/>
</dbReference>
<sequence length="155" mass="17595">MKKPPYEAPLLLQRMLIQLQQYNVGVRYKKGKEIFIADALSRVYLPNFGLPLEGPLEVSVVKELTPISSGKFKEFKRETAKDPNLAVVCKVVQDGRPEHSQKCPVVAKPYCTVREELTVVDGVLFIASKIIVPQSLRKEMLSKIHEVHQRVVRSK</sequence>
<name>A0A9Q1BYG4_HOLLE</name>
<keyword evidence="2" id="KW-1185">Reference proteome</keyword>